<accession>A0ACB9KG26</accession>
<dbReference type="Proteomes" id="UP000828941">
    <property type="component" value="Chromosome 14"/>
</dbReference>
<name>A0ACB9KG26_BAUVA</name>
<sequence length="469" mass="49941">MGFFWFLVFSALVLLPSAFVESEVHGNPTLWINGSIQLSLYHVQSLDSSLTSTSTSTLTLSDMLAKDEERVRAIQSRLENNVDKSSEGTSVFPKALGGARPTKVPVKSGLPIGTLNYFVKIGLGTPPKYFSLVIDSGSSLNWLQCQPCKVSCHQQVDPLFDPSASKTYKRFSCSSPQCSSVKGATLNDPLCETSSNTCVYRATYGDRSISEGYLSQDVLTLNPSETLANFIYGCGQNNVGLFGRSAGFLGLANNELSLLAQLSTKYGNAFSYCLPTSFSSNPANSGKFLGFLSIGSSLLATSSYKFTPTLKNPANPDLYFLDLTALTVAGKPLGVAASSYKMPTIIDSGTVITRLPPSVYAALKGAFVNILSKRYKQVPAISLFDACFAGNVKNALGVPEIQLIFGGGADLTLRAPNTLLYLEEDGATCLAFAATSGNIAIIGNYQQQTFTVAYDVSNSKIGFAAGGCQ</sequence>
<comment type="caution">
    <text evidence="1">The sequence shown here is derived from an EMBL/GenBank/DDBJ whole genome shotgun (WGS) entry which is preliminary data.</text>
</comment>
<reference evidence="1 2" key="1">
    <citation type="journal article" date="2022" name="DNA Res.">
        <title>Chromosomal-level genome assembly of the orchid tree Bauhinia variegata (Leguminosae; Cercidoideae) supports the allotetraploid origin hypothesis of Bauhinia.</title>
        <authorList>
            <person name="Zhong Y."/>
            <person name="Chen Y."/>
            <person name="Zheng D."/>
            <person name="Pang J."/>
            <person name="Liu Y."/>
            <person name="Luo S."/>
            <person name="Meng S."/>
            <person name="Qian L."/>
            <person name="Wei D."/>
            <person name="Dai S."/>
            <person name="Zhou R."/>
        </authorList>
    </citation>
    <scope>NUCLEOTIDE SEQUENCE [LARGE SCALE GENOMIC DNA]</scope>
    <source>
        <strain evidence="1">BV-YZ2020</strain>
    </source>
</reference>
<evidence type="ECO:0000313" key="2">
    <source>
        <dbReference type="Proteomes" id="UP000828941"/>
    </source>
</evidence>
<dbReference type="EMBL" id="CM039439">
    <property type="protein sequence ID" value="KAI4296104.1"/>
    <property type="molecule type" value="Genomic_DNA"/>
</dbReference>
<evidence type="ECO:0000313" key="1">
    <source>
        <dbReference type="EMBL" id="KAI4296104.1"/>
    </source>
</evidence>
<organism evidence="1 2">
    <name type="scientific">Bauhinia variegata</name>
    <name type="common">Purple orchid tree</name>
    <name type="synonym">Phanera variegata</name>
    <dbReference type="NCBI Taxonomy" id="167791"/>
    <lineage>
        <taxon>Eukaryota</taxon>
        <taxon>Viridiplantae</taxon>
        <taxon>Streptophyta</taxon>
        <taxon>Embryophyta</taxon>
        <taxon>Tracheophyta</taxon>
        <taxon>Spermatophyta</taxon>
        <taxon>Magnoliopsida</taxon>
        <taxon>eudicotyledons</taxon>
        <taxon>Gunneridae</taxon>
        <taxon>Pentapetalae</taxon>
        <taxon>rosids</taxon>
        <taxon>fabids</taxon>
        <taxon>Fabales</taxon>
        <taxon>Fabaceae</taxon>
        <taxon>Cercidoideae</taxon>
        <taxon>Cercideae</taxon>
        <taxon>Bauhiniinae</taxon>
        <taxon>Bauhinia</taxon>
    </lineage>
</organism>
<proteinExistence type="predicted"/>
<keyword evidence="2" id="KW-1185">Reference proteome</keyword>
<gene>
    <name evidence="1" type="ORF">L6164_036091</name>
</gene>
<protein>
    <submittedName>
        <fullName evidence="1">Uncharacterized protein</fullName>
    </submittedName>
</protein>